<gene>
    <name evidence="3" type="ordered locus">Halhy_3117</name>
</gene>
<protein>
    <submittedName>
        <fullName evidence="3">Lytic transglycosylase catalytic</fullName>
    </submittedName>
</protein>
<sequence>MNTISPRGVYTLLLLPYMAIGFTGTIQANADHDFLRVHPLQVTVFQREDLPTLAHSTTHSREYVNMYTVTGKVHTAAMLGRGLYYFPIYERHLSAQNMPLELKYLSMVESELRTDVVSASGAAGLWQFMPATARNFGLHIESWRDERRDPEAATAAAVMYLKELYAEFGNWELVLGAYNCGSGRMRNAIQRARSTDFALVRKHLPVQTQQYLAKFYAAAYISHHFQDFQITPVVPDALSGGTTRIEVREVSSFQDVSRICRLTIGKIKRLNPQYTQGVWPKGRAGIWMVLPEEPARRYLAHFNRVPQRIDVLPEEAFAKAHSPYLPVTEPYRILNSLLVDLGGGTSSPEQSQGGVRYYSKYFLRGEA</sequence>
<dbReference type="PANTHER" id="PTHR37423:SF2">
    <property type="entry name" value="MEMBRANE-BOUND LYTIC MUREIN TRANSGLYCOSYLASE C"/>
    <property type="match status" value="1"/>
</dbReference>
<dbReference type="Pfam" id="PF01464">
    <property type="entry name" value="SLT"/>
    <property type="match status" value="1"/>
</dbReference>
<organism evidence="3 4">
    <name type="scientific">Haliscomenobacter hydrossis (strain ATCC 27775 / DSM 1100 / LMG 10767 / O)</name>
    <dbReference type="NCBI Taxonomy" id="760192"/>
    <lineage>
        <taxon>Bacteria</taxon>
        <taxon>Pseudomonadati</taxon>
        <taxon>Bacteroidota</taxon>
        <taxon>Saprospiria</taxon>
        <taxon>Saprospirales</taxon>
        <taxon>Haliscomenobacteraceae</taxon>
        <taxon>Haliscomenobacter</taxon>
    </lineage>
</organism>
<dbReference type="PANTHER" id="PTHR37423">
    <property type="entry name" value="SOLUBLE LYTIC MUREIN TRANSGLYCOSYLASE-RELATED"/>
    <property type="match status" value="1"/>
</dbReference>
<accession>F4KPP1</accession>
<evidence type="ECO:0000313" key="3">
    <source>
        <dbReference type="EMBL" id="AEE50979.1"/>
    </source>
</evidence>
<evidence type="ECO:0000313" key="4">
    <source>
        <dbReference type="Proteomes" id="UP000008461"/>
    </source>
</evidence>
<feature type="domain" description="Transglycosylase SLT" evidence="2">
    <location>
        <begin position="95"/>
        <end position="197"/>
    </location>
</feature>
<dbReference type="KEGG" id="hhy:Halhy_3117"/>
<dbReference type="SUPFAM" id="SSF53955">
    <property type="entry name" value="Lysozyme-like"/>
    <property type="match status" value="1"/>
</dbReference>
<dbReference type="OrthoDB" id="9815002at2"/>
<dbReference type="CDD" id="cd16894">
    <property type="entry name" value="MltD-like"/>
    <property type="match status" value="1"/>
</dbReference>
<dbReference type="RefSeq" id="WP_013765522.1">
    <property type="nucleotide sequence ID" value="NC_015510.1"/>
</dbReference>
<name>F4KPP1_HALH1</name>
<keyword evidence="4" id="KW-1185">Reference proteome</keyword>
<comment type="similarity">
    <text evidence="1">Belongs to the transglycosylase Slt family.</text>
</comment>
<dbReference type="eggNOG" id="COG0741">
    <property type="taxonomic scope" value="Bacteria"/>
</dbReference>
<evidence type="ECO:0000259" key="2">
    <source>
        <dbReference type="Pfam" id="PF01464"/>
    </source>
</evidence>
<dbReference type="InterPro" id="IPR008258">
    <property type="entry name" value="Transglycosylase_SLT_dom_1"/>
</dbReference>
<evidence type="ECO:0000256" key="1">
    <source>
        <dbReference type="ARBA" id="ARBA00007734"/>
    </source>
</evidence>
<dbReference type="AlphaFoldDB" id="F4KPP1"/>
<dbReference type="STRING" id="760192.Halhy_3117"/>
<reference evidence="3 4" key="1">
    <citation type="journal article" date="2011" name="Stand. Genomic Sci.">
        <title>Complete genome sequence of Haliscomenobacter hydrossis type strain (O).</title>
        <authorList>
            <consortium name="US DOE Joint Genome Institute (JGI-PGF)"/>
            <person name="Daligault H."/>
            <person name="Lapidus A."/>
            <person name="Zeytun A."/>
            <person name="Nolan M."/>
            <person name="Lucas S."/>
            <person name="Del Rio T.G."/>
            <person name="Tice H."/>
            <person name="Cheng J.F."/>
            <person name="Tapia R."/>
            <person name="Han C."/>
            <person name="Goodwin L."/>
            <person name="Pitluck S."/>
            <person name="Liolios K."/>
            <person name="Pagani I."/>
            <person name="Ivanova N."/>
            <person name="Huntemann M."/>
            <person name="Mavromatis K."/>
            <person name="Mikhailova N."/>
            <person name="Pati A."/>
            <person name="Chen A."/>
            <person name="Palaniappan K."/>
            <person name="Land M."/>
            <person name="Hauser L."/>
            <person name="Brambilla E.M."/>
            <person name="Rohde M."/>
            <person name="Verbarg S."/>
            <person name="Goker M."/>
            <person name="Bristow J."/>
            <person name="Eisen J.A."/>
            <person name="Markowitz V."/>
            <person name="Hugenholtz P."/>
            <person name="Kyrpides N.C."/>
            <person name="Klenk H.P."/>
            <person name="Woyke T."/>
        </authorList>
    </citation>
    <scope>NUCLEOTIDE SEQUENCE [LARGE SCALE GENOMIC DNA]</scope>
    <source>
        <strain evidence="4">ATCC 27775 / DSM 1100 / LMG 10767 / O</strain>
    </source>
</reference>
<dbReference type="HOGENOM" id="CLU_753909_0_0_10"/>
<dbReference type="Gene3D" id="1.10.530.10">
    <property type="match status" value="1"/>
</dbReference>
<dbReference type="Proteomes" id="UP000008461">
    <property type="component" value="Chromosome"/>
</dbReference>
<dbReference type="InterPro" id="IPR023346">
    <property type="entry name" value="Lysozyme-like_dom_sf"/>
</dbReference>
<dbReference type="EMBL" id="CP002691">
    <property type="protein sequence ID" value="AEE50979.1"/>
    <property type="molecule type" value="Genomic_DNA"/>
</dbReference>
<reference key="2">
    <citation type="submission" date="2011-04" db="EMBL/GenBank/DDBJ databases">
        <title>Complete sequence of chromosome of Haliscomenobacter hydrossis DSM 1100.</title>
        <authorList>
            <consortium name="US DOE Joint Genome Institute (JGI-PGF)"/>
            <person name="Lucas S."/>
            <person name="Han J."/>
            <person name="Lapidus A."/>
            <person name="Bruce D."/>
            <person name="Goodwin L."/>
            <person name="Pitluck S."/>
            <person name="Peters L."/>
            <person name="Kyrpides N."/>
            <person name="Mavromatis K."/>
            <person name="Ivanova N."/>
            <person name="Ovchinnikova G."/>
            <person name="Pagani I."/>
            <person name="Daligault H."/>
            <person name="Detter J.C."/>
            <person name="Han C."/>
            <person name="Land M."/>
            <person name="Hauser L."/>
            <person name="Markowitz V."/>
            <person name="Cheng J.-F."/>
            <person name="Hugenholtz P."/>
            <person name="Woyke T."/>
            <person name="Wu D."/>
            <person name="Verbarg S."/>
            <person name="Frueling A."/>
            <person name="Brambilla E."/>
            <person name="Klenk H.-P."/>
            <person name="Eisen J.A."/>
        </authorList>
    </citation>
    <scope>NUCLEOTIDE SEQUENCE</scope>
    <source>
        <strain>DSM 1100</strain>
    </source>
</reference>
<proteinExistence type="inferred from homology"/>